<keyword evidence="9" id="KW-1185">Reference proteome</keyword>
<dbReference type="GO" id="GO:0006145">
    <property type="term" value="P:purine nucleobase catabolic process"/>
    <property type="evidence" value="ECO:0007669"/>
    <property type="project" value="TreeGrafter"/>
</dbReference>
<accession>B3QZ71</accession>
<name>B3QZ71_CHLT3</name>
<comment type="function">
    <text evidence="1 6">Catalyzes the reversible cyclization of carbamoyl aspartate to dihydroorotate.</text>
</comment>
<dbReference type="Proteomes" id="UP000001208">
    <property type="component" value="Chromosome"/>
</dbReference>
<feature type="binding site" evidence="6">
    <location>
        <position position="157"/>
    </location>
    <ligand>
        <name>Zn(2+)</name>
        <dbReference type="ChEBI" id="CHEBI:29105"/>
        <label>1</label>
    </ligand>
</feature>
<feature type="domain" description="Dihydroorotase catalytic" evidence="7">
    <location>
        <begin position="55"/>
        <end position="252"/>
    </location>
</feature>
<dbReference type="STRING" id="517418.Ctha_1301"/>
<dbReference type="PROSITE" id="PS00482">
    <property type="entry name" value="DIHYDROOROTASE_1"/>
    <property type="match status" value="1"/>
</dbReference>
<keyword evidence="4 6" id="KW-0378">Hydrolase</keyword>
<gene>
    <name evidence="6" type="primary">pyrC</name>
    <name evidence="8" type="ordered locus">Ctha_1301</name>
</gene>
<dbReference type="Gene3D" id="3.20.20.140">
    <property type="entry name" value="Metal-dependent hydrolases"/>
    <property type="match status" value="1"/>
</dbReference>
<evidence type="ECO:0000256" key="5">
    <source>
        <dbReference type="ARBA" id="ARBA00022975"/>
    </source>
</evidence>
<feature type="binding site" evidence="6">
    <location>
        <position position="157"/>
    </location>
    <ligand>
        <name>Zn(2+)</name>
        <dbReference type="ChEBI" id="CHEBI:29105"/>
        <label>2</label>
    </ligand>
</feature>
<keyword evidence="5 6" id="KW-0665">Pyrimidine biosynthesis</keyword>
<dbReference type="UniPathway" id="UPA00070">
    <property type="reaction ID" value="UER00117"/>
</dbReference>
<comment type="similarity">
    <text evidence="2 6">Belongs to the metallo-dependent hydrolases superfamily. DHOase family. Class I DHOase subfamily.</text>
</comment>
<dbReference type="SUPFAM" id="SSF51338">
    <property type="entry name" value="Composite domain of metallo-dependent hydrolases"/>
    <property type="match status" value="1"/>
</dbReference>
<dbReference type="InterPro" id="IPR004722">
    <property type="entry name" value="DHOase"/>
</dbReference>
<dbReference type="InterPro" id="IPR002195">
    <property type="entry name" value="Dihydroorotase_CS"/>
</dbReference>
<dbReference type="GO" id="GO:0005737">
    <property type="term" value="C:cytoplasm"/>
    <property type="evidence" value="ECO:0007669"/>
    <property type="project" value="TreeGrafter"/>
</dbReference>
<feature type="active site" evidence="6">
    <location>
        <position position="322"/>
    </location>
</feature>
<dbReference type="CDD" id="cd01317">
    <property type="entry name" value="DHOase_IIa"/>
    <property type="match status" value="1"/>
</dbReference>
<evidence type="ECO:0000256" key="2">
    <source>
        <dbReference type="ARBA" id="ARBA00010286"/>
    </source>
</evidence>
<feature type="binding site" evidence="6">
    <location>
        <position position="322"/>
    </location>
    <ligand>
        <name>Zn(2+)</name>
        <dbReference type="ChEBI" id="CHEBI:29105"/>
        <label>1</label>
    </ligand>
</feature>
<dbReference type="eggNOG" id="COG0044">
    <property type="taxonomic scope" value="Bacteria"/>
</dbReference>
<protein>
    <recommendedName>
        <fullName evidence="6">Dihydroorotase</fullName>
        <shortName evidence="6">DHOase</shortName>
        <ecNumber evidence="6">3.5.2.3</ecNumber>
    </recommendedName>
</protein>
<dbReference type="NCBIfam" id="NF006842">
    <property type="entry name" value="PRK09357.2-3"/>
    <property type="match status" value="1"/>
</dbReference>
<feature type="binding site" evidence="6">
    <location>
        <position position="100"/>
    </location>
    <ligand>
        <name>substrate</name>
    </ligand>
</feature>
<dbReference type="PANTHER" id="PTHR43668">
    <property type="entry name" value="ALLANTOINASE"/>
    <property type="match status" value="1"/>
</dbReference>
<feature type="binding site" evidence="6">
    <location>
        <position position="247"/>
    </location>
    <ligand>
        <name>Zn(2+)</name>
        <dbReference type="ChEBI" id="CHEBI:29105"/>
        <label>2</label>
    </ligand>
</feature>
<dbReference type="KEGG" id="cts:Ctha_1301"/>
<keyword evidence="3 6" id="KW-0479">Metal-binding</keyword>
<dbReference type="EMBL" id="CP001100">
    <property type="protein sequence ID" value="ACF13764.1"/>
    <property type="molecule type" value="Genomic_DNA"/>
</dbReference>
<dbReference type="Gene3D" id="2.30.40.10">
    <property type="entry name" value="Urease, subunit C, domain 1"/>
    <property type="match status" value="1"/>
</dbReference>
<comment type="pathway">
    <text evidence="6">Pyrimidine metabolism; UMP biosynthesis via de novo pathway; (S)-dihydroorotate from bicarbonate: step 3/3.</text>
</comment>
<comment type="catalytic activity">
    <reaction evidence="6">
        <text>(S)-dihydroorotate + H2O = N-carbamoyl-L-aspartate + H(+)</text>
        <dbReference type="Rhea" id="RHEA:24296"/>
        <dbReference type="ChEBI" id="CHEBI:15377"/>
        <dbReference type="ChEBI" id="CHEBI:15378"/>
        <dbReference type="ChEBI" id="CHEBI:30864"/>
        <dbReference type="ChEBI" id="CHEBI:32814"/>
        <dbReference type="EC" id="3.5.2.3"/>
    </reaction>
</comment>
<evidence type="ECO:0000256" key="3">
    <source>
        <dbReference type="ARBA" id="ARBA00022723"/>
    </source>
</evidence>
<feature type="binding site" evidence="6">
    <location>
        <position position="66"/>
    </location>
    <ligand>
        <name>Zn(2+)</name>
        <dbReference type="ChEBI" id="CHEBI:29105"/>
        <label>1</label>
    </ligand>
</feature>
<dbReference type="GO" id="GO:0004038">
    <property type="term" value="F:allantoinase activity"/>
    <property type="evidence" value="ECO:0007669"/>
    <property type="project" value="TreeGrafter"/>
</dbReference>
<comment type="cofactor">
    <cofactor evidence="6">
        <name>Zn(2+)</name>
        <dbReference type="ChEBI" id="CHEBI:29105"/>
    </cofactor>
    <text evidence="6">Binds 2 Zn(2+) ions per subunit.</text>
</comment>
<dbReference type="InterPro" id="IPR024403">
    <property type="entry name" value="DHOase_cat"/>
</dbReference>
<feature type="binding site" evidence="6">
    <location>
        <position position="184"/>
    </location>
    <ligand>
        <name>Zn(2+)</name>
        <dbReference type="ChEBI" id="CHEBI:29105"/>
        <label>2</label>
    </ligand>
</feature>
<dbReference type="HAMAP" id="MF_00220_B">
    <property type="entry name" value="PyrC_classI_B"/>
    <property type="match status" value="1"/>
</dbReference>
<feature type="binding site" evidence="6">
    <location>
        <position position="68"/>
    </location>
    <ligand>
        <name>Zn(2+)</name>
        <dbReference type="ChEBI" id="CHEBI:29105"/>
        <label>1</label>
    </ligand>
</feature>
<evidence type="ECO:0000259" key="7">
    <source>
        <dbReference type="Pfam" id="PF12890"/>
    </source>
</evidence>
<feature type="binding site" evidence="6">
    <location>
        <position position="326"/>
    </location>
    <ligand>
        <name>substrate</name>
    </ligand>
</feature>
<sequence length="442" mass="47768">MSSTILKNALLINPAEKLNAVGSMKLSESGVIEAVALAPDELSAQPDDRVIDFTGRIICSGLFDMHVHFREPGYEYKETLETGSRAAVAGGFTGVAVMPNTNPPIDSAPVASYIFRKSEKLPIDIHVIGCITEGRKGEKIANYGELSGVGVCTLSDDGSAVMDVNVMRLAIEYATGFDMLLIQHCEDDHLSKKGVMNEGYFSSMLGLAGIPAISESTLLERDISLLKYLMESKGSAFRHTPRYHVAHVSTKTSLELVKRAKASGLPVTCEVTPHHFTLTEKDVFEANYDGNFIMKPPLCTESDKAAILEALVDGTIDAIATDHAPHASHEKSGGMAQASFGIIGLETAVGLTFTELVHKGIISTYRAIELLSSNPRRILKQAPVRFQPGETANLTFIDPSYNWTLQPENICSKSTNTPFMNRAFKGKSIGICSRGTVTINLA</sequence>
<dbReference type="NCBIfam" id="TIGR00857">
    <property type="entry name" value="pyrC_multi"/>
    <property type="match status" value="1"/>
</dbReference>
<dbReference type="GO" id="GO:0044205">
    <property type="term" value="P:'de novo' UMP biosynthetic process"/>
    <property type="evidence" value="ECO:0007669"/>
    <property type="project" value="UniProtKB-UniRule"/>
</dbReference>
<dbReference type="InterPro" id="IPR011059">
    <property type="entry name" value="Metal-dep_hydrolase_composite"/>
</dbReference>
<evidence type="ECO:0000313" key="8">
    <source>
        <dbReference type="EMBL" id="ACF13764.1"/>
    </source>
</evidence>
<dbReference type="Pfam" id="PF12890">
    <property type="entry name" value="DHOase"/>
    <property type="match status" value="1"/>
</dbReference>
<dbReference type="SUPFAM" id="SSF51556">
    <property type="entry name" value="Metallo-dependent hydrolases"/>
    <property type="match status" value="1"/>
</dbReference>
<dbReference type="OrthoDB" id="9765462at2"/>
<evidence type="ECO:0000256" key="6">
    <source>
        <dbReference type="HAMAP-Rule" id="MF_00220"/>
    </source>
</evidence>
<reference evidence="8 9" key="1">
    <citation type="submission" date="2008-06" db="EMBL/GenBank/DDBJ databases">
        <title>Complete sequence of Chloroherpeton thalassium ATCC 35110.</title>
        <authorList>
            <consortium name="US DOE Joint Genome Institute"/>
            <person name="Lucas S."/>
            <person name="Copeland A."/>
            <person name="Lapidus A."/>
            <person name="Glavina del Rio T."/>
            <person name="Dalin E."/>
            <person name="Tice H."/>
            <person name="Bruce D."/>
            <person name="Goodwin L."/>
            <person name="Pitluck S."/>
            <person name="Schmutz J."/>
            <person name="Larimer F."/>
            <person name="Land M."/>
            <person name="Hauser L."/>
            <person name="Kyrpides N."/>
            <person name="Mikhailova N."/>
            <person name="Liu Z."/>
            <person name="Li T."/>
            <person name="Zhao F."/>
            <person name="Overmann J."/>
            <person name="Bryant D.A."/>
            <person name="Richardson P."/>
        </authorList>
    </citation>
    <scope>NUCLEOTIDE SEQUENCE [LARGE SCALE GENOMIC DNA]</scope>
    <source>
        <strain evidence="9">ATCC 35110 / GB-78</strain>
    </source>
</reference>
<dbReference type="HOGENOM" id="CLU_015572_1_0_10"/>
<dbReference type="GO" id="GO:0008270">
    <property type="term" value="F:zinc ion binding"/>
    <property type="evidence" value="ECO:0007669"/>
    <property type="project" value="UniProtKB-UniRule"/>
</dbReference>
<dbReference type="PROSITE" id="PS00483">
    <property type="entry name" value="DIHYDROOROTASE_2"/>
    <property type="match status" value="1"/>
</dbReference>
<keyword evidence="6" id="KW-0862">Zinc</keyword>
<evidence type="ECO:0000256" key="4">
    <source>
        <dbReference type="ARBA" id="ARBA00022801"/>
    </source>
</evidence>
<organism evidence="8 9">
    <name type="scientific">Chloroherpeton thalassium (strain ATCC 35110 / GB-78)</name>
    <dbReference type="NCBI Taxonomy" id="517418"/>
    <lineage>
        <taxon>Bacteria</taxon>
        <taxon>Pseudomonadati</taxon>
        <taxon>Chlorobiota</taxon>
        <taxon>Chlorobiia</taxon>
        <taxon>Chlorobiales</taxon>
        <taxon>Chloroherpetonaceae</taxon>
        <taxon>Chloroherpeton</taxon>
    </lineage>
</organism>
<feature type="binding site" evidence="6">
    <location>
        <begin position="68"/>
        <end position="70"/>
    </location>
    <ligand>
        <name>substrate</name>
    </ligand>
</feature>
<comment type="caution">
    <text evidence="6">Lacks conserved residue(s) required for the propagation of feature annotation.</text>
</comment>
<proteinExistence type="inferred from homology"/>
<dbReference type="PANTHER" id="PTHR43668:SF2">
    <property type="entry name" value="ALLANTOINASE"/>
    <property type="match status" value="1"/>
</dbReference>
<dbReference type="InterPro" id="IPR050138">
    <property type="entry name" value="DHOase/Allantoinase_Hydrolase"/>
</dbReference>
<feature type="binding site" evidence="6">
    <location>
        <begin position="340"/>
        <end position="341"/>
    </location>
    <ligand>
        <name>substrate</name>
    </ligand>
</feature>
<dbReference type="EC" id="3.5.2.3" evidence="6"/>
<evidence type="ECO:0000313" key="9">
    <source>
        <dbReference type="Proteomes" id="UP000001208"/>
    </source>
</evidence>
<evidence type="ECO:0000256" key="1">
    <source>
        <dbReference type="ARBA" id="ARBA00002368"/>
    </source>
</evidence>
<dbReference type="InterPro" id="IPR032466">
    <property type="entry name" value="Metal_Hydrolase"/>
</dbReference>
<dbReference type="AlphaFoldDB" id="B3QZ71"/>
<dbReference type="RefSeq" id="WP_012499848.1">
    <property type="nucleotide sequence ID" value="NC_011026.1"/>
</dbReference>
<dbReference type="GO" id="GO:0004151">
    <property type="term" value="F:dihydroorotase activity"/>
    <property type="evidence" value="ECO:0007669"/>
    <property type="project" value="UniProtKB-UniRule"/>
</dbReference>